<comment type="caution">
    <text evidence="1">The sequence shown here is derived from an EMBL/GenBank/DDBJ whole genome shotgun (WGS) entry which is preliminary data.</text>
</comment>
<dbReference type="AlphaFoldDB" id="X1VQP0"/>
<proteinExistence type="predicted"/>
<organism evidence="1">
    <name type="scientific">marine sediment metagenome</name>
    <dbReference type="NCBI Taxonomy" id="412755"/>
    <lineage>
        <taxon>unclassified sequences</taxon>
        <taxon>metagenomes</taxon>
        <taxon>ecological metagenomes</taxon>
    </lineage>
</organism>
<accession>X1VQP0</accession>
<evidence type="ECO:0000313" key="1">
    <source>
        <dbReference type="EMBL" id="GAJ19081.1"/>
    </source>
</evidence>
<protein>
    <submittedName>
        <fullName evidence="1">Uncharacterized protein</fullName>
    </submittedName>
</protein>
<sequence length="76" mass="8235">MEESKEVKAEELGLEDTVEAEVGKGKAGSKNLAAAAKRDKALAQAHDKYVKATEAARIAYVTAKEQANREFEEAIK</sequence>
<name>X1VQP0_9ZZZZ</name>
<reference evidence="1" key="1">
    <citation type="journal article" date="2014" name="Front. Microbiol.">
        <title>High frequency of phylogenetically diverse reductive dehalogenase-homologous genes in deep subseafloor sedimentary metagenomes.</title>
        <authorList>
            <person name="Kawai M."/>
            <person name="Futagami T."/>
            <person name="Toyoda A."/>
            <person name="Takaki Y."/>
            <person name="Nishi S."/>
            <person name="Hori S."/>
            <person name="Arai W."/>
            <person name="Tsubouchi T."/>
            <person name="Morono Y."/>
            <person name="Uchiyama I."/>
            <person name="Ito T."/>
            <person name="Fujiyama A."/>
            <person name="Inagaki F."/>
            <person name="Takami H."/>
        </authorList>
    </citation>
    <scope>NUCLEOTIDE SEQUENCE</scope>
    <source>
        <strain evidence="1">Expedition CK06-06</strain>
    </source>
</reference>
<gene>
    <name evidence="1" type="ORF">S12H4_55053</name>
</gene>
<dbReference type="EMBL" id="BARW01035271">
    <property type="protein sequence ID" value="GAJ19081.1"/>
    <property type="molecule type" value="Genomic_DNA"/>
</dbReference>